<comment type="caution">
    <text evidence="2">The sequence shown here is derived from an EMBL/GenBank/DDBJ whole genome shotgun (WGS) entry which is preliminary data.</text>
</comment>
<keyword evidence="3" id="KW-1185">Reference proteome</keyword>
<organism evidence="2 3">
    <name type="scientific">Podospora aff. communis PSN243</name>
    <dbReference type="NCBI Taxonomy" id="3040156"/>
    <lineage>
        <taxon>Eukaryota</taxon>
        <taxon>Fungi</taxon>
        <taxon>Dikarya</taxon>
        <taxon>Ascomycota</taxon>
        <taxon>Pezizomycotina</taxon>
        <taxon>Sordariomycetes</taxon>
        <taxon>Sordariomycetidae</taxon>
        <taxon>Sordariales</taxon>
        <taxon>Podosporaceae</taxon>
        <taxon>Podospora</taxon>
    </lineage>
</organism>
<reference evidence="2" key="1">
    <citation type="journal article" date="2023" name="Mol. Phylogenet. Evol.">
        <title>Genome-scale phylogeny and comparative genomics of the fungal order Sordariales.</title>
        <authorList>
            <person name="Hensen N."/>
            <person name="Bonometti L."/>
            <person name="Westerberg I."/>
            <person name="Brannstrom I.O."/>
            <person name="Guillou S."/>
            <person name="Cros-Aarteil S."/>
            <person name="Calhoun S."/>
            <person name="Haridas S."/>
            <person name="Kuo A."/>
            <person name="Mondo S."/>
            <person name="Pangilinan J."/>
            <person name="Riley R."/>
            <person name="LaButti K."/>
            <person name="Andreopoulos B."/>
            <person name="Lipzen A."/>
            <person name="Chen C."/>
            <person name="Yan M."/>
            <person name="Daum C."/>
            <person name="Ng V."/>
            <person name="Clum A."/>
            <person name="Steindorff A."/>
            <person name="Ohm R.A."/>
            <person name="Martin F."/>
            <person name="Silar P."/>
            <person name="Natvig D.O."/>
            <person name="Lalanne C."/>
            <person name="Gautier V."/>
            <person name="Ament-Velasquez S.L."/>
            <person name="Kruys A."/>
            <person name="Hutchinson M.I."/>
            <person name="Powell A.J."/>
            <person name="Barry K."/>
            <person name="Miller A.N."/>
            <person name="Grigoriev I.V."/>
            <person name="Debuchy R."/>
            <person name="Gladieux P."/>
            <person name="Hiltunen Thoren M."/>
            <person name="Johannesson H."/>
        </authorList>
    </citation>
    <scope>NUCLEOTIDE SEQUENCE</scope>
    <source>
        <strain evidence="2">PSN243</strain>
    </source>
</reference>
<evidence type="ECO:0000313" key="2">
    <source>
        <dbReference type="EMBL" id="KAK4451029.1"/>
    </source>
</evidence>
<gene>
    <name evidence="2" type="ORF">QBC34DRAFT_437012</name>
</gene>
<feature type="chain" id="PRO_5043687253" evidence="1">
    <location>
        <begin position="24"/>
        <end position="95"/>
    </location>
</feature>
<feature type="signal peptide" evidence="1">
    <location>
        <begin position="1"/>
        <end position="23"/>
    </location>
</feature>
<name>A0AAV9GSQ5_9PEZI</name>
<proteinExistence type="predicted"/>
<protein>
    <submittedName>
        <fullName evidence="2">Uncharacterized protein</fullName>
    </submittedName>
</protein>
<evidence type="ECO:0000313" key="3">
    <source>
        <dbReference type="Proteomes" id="UP001321760"/>
    </source>
</evidence>
<sequence>MLSIRTMLSLGTLSLAFALPTEAAEPTLTKRSPLRAYCEGVQNAGFFAGNEFDRLRNMITGPDAILRANQLWQDYTGHLASVNSACWAFDELYDS</sequence>
<keyword evidence="1" id="KW-0732">Signal</keyword>
<dbReference type="Proteomes" id="UP001321760">
    <property type="component" value="Unassembled WGS sequence"/>
</dbReference>
<reference evidence="2" key="2">
    <citation type="submission" date="2023-05" db="EMBL/GenBank/DDBJ databases">
        <authorList>
            <consortium name="Lawrence Berkeley National Laboratory"/>
            <person name="Steindorff A."/>
            <person name="Hensen N."/>
            <person name="Bonometti L."/>
            <person name="Westerberg I."/>
            <person name="Brannstrom I.O."/>
            <person name="Guillou S."/>
            <person name="Cros-Aarteil S."/>
            <person name="Calhoun S."/>
            <person name="Haridas S."/>
            <person name="Kuo A."/>
            <person name="Mondo S."/>
            <person name="Pangilinan J."/>
            <person name="Riley R."/>
            <person name="Labutti K."/>
            <person name="Andreopoulos B."/>
            <person name="Lipzen A."/>
            <person name="Chen C."/>
            <person name="Yanf M."/>
            <person name="Daum C."/>
            <person name="Ng V."/>
            <person name="Clum A."/>
            <person name="Ohm R."/>
            <person name="Martin F."/>
            <person name="Silar P."/>
            <person name="Natvig D."/>
            <person name="Lalanne C."/>
            <person name="Gautier V."/>
            <person name="Ament-Velasquez S.L."/>
            <person name="Kruys A."/>
            <person name="Hutchinson M.I."/>
            <person name="Powell A.J."/>
            <person name="Barry K."/>
            <person name="Miller A.N."/>
            <person name="Grigoriev I.V."/>
            <person name="Debuchy R."/>
            <person name="Gladieux P."/>
            <person name="Thoren M.H."/>
            <person name="Johannesson H."/>
        </authorList>
    </citation>
    <scope>NUCLEOTIDE SEQUENCE</scope>
    <source>
        <strain evidence="2">PSN243</strain>
    </source>
</reference>
<evidence type="ECO:0000256" key="1">
    <source>
        <dbReference type="SAM" id="SignalP"/>
    </source>
</evidence>
<dbReference type="AlphaFoldDB" id="A0AAV9GSQ5"/>
<accession>A0AAV9GSQ5</accession>
<dbReference type="EMBL" id="MU865930">
    <property type="protein sequence ID" value="KAK4451029.1"/>
    <property type="molecule type" value="Genomic_DNA"/>
</dbReference>